<proteinExistence type="inferred from homology"/>
<feature type="compositionally biased region" description="Low complexity" evidence="3">
    <location>
        <begin position="226"/>
        <end position="243"/>
    </location>
</feature>
<gene>
    <name evidence="4" type="ORF">HETSPECPRED_000284</name>
</gene>
<dbReference type="InterPro" id="IPR002347">
    <property type="entry name" value="SDR_fam"/>
</dbReference>
<feature type="region of interest" description="Disordered" evidence="3">
    <location>
        <begin position="329"/>
        <end position="354"/>
    </location>
</feature>
<feature type="compositionally biased region" description="Gly residues" evidence="3">
    <location>
        <begin position="335"/>
        <end position="345"/>
    </location>
</feature>
<evidence type="ECO:0008006" key="6">
    <source>
        <dbReference type="Google" id="ProtNLM"/>
    </source>
</evidence>
<organism evidence="4 5">
    <name type="scientific">Heterodermia speciosa</name>
    <dbReference type="NCBI Taxonomy" id="116794"/>
    <lineage>
        <taxon>Eukaryota</taxon>
        <taxon>Fungi</taxon>
        <taxon>Dikarya</taxon>
        <taxon>Ascomycota</taxon>
        <taxon>Pezizomycotina</taxon>
        <taxon>Lecanoromycetes</taxon>
        <taxon>OSLEUM clade</taxon>
        <taxon>Lecanoromycetidae</taxon>
        <taxon>Caliciales</taxon>
        <taxon>Physciaceae</taxon>
        <taxon>Heterodermia</taxon>
    </lineage>
</organism>
<dbReference type="SUPFAM" id="SSF51735">
    <property type="entry name" value="NAD(P)-binding Rossmann-fold domains"/>
    <property type="match status" value="1"/>
</dbReference>
<feature type="compositionally biased region" description="Polar residues" evidence="3">
    <location>
        <begin position="244"/>
        <end position="255"/>
    </location>
</feature>
<dbReference type="PRINTS" id="PR00081">
    <property type="entry name" value="GDHRDH"/>
</dbReference>
<dbReference type="EMBL" id="CAJPDS010000010">
    <property type="protein sequence ID" value="CAF9911259.1"/>
    <property type="molecule type" value="Genomic_DNA"/>
</dbReference>
<protein>
    <recommendedName>
        <fullName evidence="6">NAD(P)-binding protein</fullName>
    </recommendedName>
</protein>
<dbReference type="Pfam" id="PF00106">
    <property type="entry name" value="adh_short"/>
    <property type="match status" value="1"/>
</dbReference>
<sequence>MTRSQSASKNPTSHYPPHTFPRVCFITAAASPIGISLARELLAHGDIIVAGDDGKEVTRSIELAALSEDAGAEGWGDRLRVVKLVSRSVIGAVEELAISAETQTLIRDQFETKFFGPVNVIKAVLPSMRVREKGHVVVLSDVTGHLGTPGLGMYCSSGWALEGFCDSLAYEIAPFNIRMTILQTNLETTLLTNKLTFAPSLPAYTPAQNPAPLVRSLVHGLLSRLPPSTSAPTPKSAPSSKPTGNKSKSTPTSTAPPLEATYPHLPPSMKTALLAETIHALTAIGGHENPPARHIVGFEAVASVKEKLKTVSEELEDFVEVSAGVDIEEVRGAEEGGGGEGGGGGREFEGRGEE</sequence>
<dbReference type="AlphaFoldDB" id="A0A8H3IEZ9"/>
<evidence type="ECO:0000313" key="4">
    <source>
        <dbReference type="EMBL" id="CAF9911259.1"/>
    </source>
</evidence>
<comment type="similarity">
    <text evidence="1">Belongs to the short-chain dehydrogenases/reductases (SDR) family.</text>
</comment>
<dbReference type="Proteomes" id="UP000664521">
    <property type="component" value="Unassembled WGS sequence"/>
</dbReference>
<dbReference type="PANTHER" id="PTHR43976:SF16">
    <property type="entry name" value="SHORT-CHAIN DEHYDROGENASE_REDUCTASE FAMILY PROTEIN"/>
    <property type="match status" value="1"/>
</dbReference>
<dbReference type="GO" id="GO:0016491">
    <property type="term" value="F:oxidoreductase activity"/>
    <property type="evidence" value="ECO:0007669"/>
    <property type="project" value="UniProtKB-KW"/>
</dbReference>
<accession>A0A8H3IEZ9</accession>
<evidence type="ECO:0000256" key="3">
    <source>
        <dbReference type="SAM" id="MobiDB-lite"/>
    </source>
</evidence>
<reference evidence="4" key="1">
    <citation type="submission" date="2021-03" db="EMBL/GenBank/DDBJ databases">
        <authorList>
            <person name="Tagirdzhanova G."/>
        </authorList>
    </citation>
    <scope>NUCLEOTIDE SEQUENCE</scope>
</reference>
<dbReference type="Gene3D" id="3.40.50.720">
    <property type="entry name" value="NAD(P)-binding Rossmann-like Domain"/>
    <property type="match status" value="1"/>
</dbReference>
<name>A0A8H3IEZ9_9LECA</name>
<evidence type="ECO:0000256" key="2">
    <source>
        <dbReference type="ARBA" id="ARBA00023002"/>
    </source>
</evidence>
<keyword evidence="2" id="KW-0560">Oxidoreductase</keyword>
<dbReference type="PANTHER" id="PTHR43976">
    <property type="entry name" value="SHORT CHAIN DEHYDROGENASE"/>
    <property type="match status" value="1"/>
</dbReference>
<evidence type="ECO:0000256" key="1">
    <source>
        <dbReference type="ARBA" id="ARBA00006484"/>
    </source>
</evidence>
<comment type="caution">
    <text evidence="4">The sequence shown here is derived from an EMBL/GenBank/DDBJ whole genome shotgun (WGS) entry which is preliminary data.</text>
</comment>
<dbReference type="OrthoDB" id="1933717at2759"/>
<evidence type="ECO:0000313" key="5">
    <source>
        <dbReference type="Proteomes" id="UP000664521"/>
    </source>
</evidence>
<dbReference type="InterPro" id="IPR036291">
    <property type="entry name" value="NAD(P)-bd_dom_sf"/>
</dbReference>
<keyword evidence="5" id="KW-1185">Reference proteome</keyword>
<feature type="region of interest" description="Disordered" evidence="3">
    <location>
        <begin position="224"/>
        <end position="265"/>
    </location>
</feature>
<dbReference type="InterPro" id="IPR051911">
    <property type="entry name" value="SDR_oxidoreductase"/>
</dbReference>